<evidence type="ECO:0000256" key="8">
    <source>
        <dbReference type="ARBA" id="ARBA00023136"/>
    </source>
</evidence>
<dbReference type="Proteomes" id="UP000472241">
    <property type="component" value="Unplaced"/>
</dbReference>
<evidence type="ECO:0000256" key="2">
    <source>
        <dbReference type="ARBA" id="ARBA00004651"/>
    </source>
</evidence>
<keyword evidence="8" id="KW-0472">Membrane</keyword>
<keyword evidence="5 9" id="KW-1003">Cell membrane</keyword>
<keyword evidence="7" id="KW-1133">Transmembrane helix</keyword>
<evidence type="ECO:0000256" key="1">
    <source>
        <dbReference type="ARBA" id="ARBA00000215"/>
    </source>
</evidence>
<name>A0A667FZV8_LYNCA</name>
<evidence type="ECO:0000313" key="13">
    <source>
        <dbReference type="Proteomes" id="UP000472241"/>
    </source>
</evidence>
<comment type="subcellular location">
    <subcellularLocation>
        <location evidence="2 9">Cell membrane</location>
        <topology evidence="2 9">Multi-pass membrane protein</topology>
    </subcellularLocation>
</comment>
<evidence type="ECO:0000256" key="11">
    <source>
        <dbReference type="SAM" id="SignalP"/>
    </source>
</evidence>
<evidence type="ECO:0000256" key="9">
    <source>
        <dbReference type="RuleBase" id="RU368035"/>
    </source>
</evidence>
<reference evidence="12" key="2">
    <citation type="submission" date="2025-09" db="UniProtKB">
        <authorList>
            <consortium name="Ensembl"/>
        </authorList>
    </citation>
    <scope>IDENTIFICATION</scope>
</reference>
<keyword evidence="4 9" id="KW-0813">Transport</keyword>
<evidence type="ECO:0000256" key="7">
    <source>
        <dbReference type="ARBA" id="ARBA00022989"/>
    </source>
</evidence>
<evidence type="ECO:0000256" key="4">
    <source>
        <dbReference type="ARBA" id="ARBA00022448"/>
    </source>
</evidence>
<reference evidence="12" key="1">
    <citation type="submission" date="2025-08" db="UniProtKB">
        <authorList>
            <consortium name="Ensembl"/>
        </authorList>
    </citation>
    <scope>IDENTIFICATION</scope>
</reference>
<comment type="function">
    <text evidence="9">Plasma membrane transporter mediating the uptake by cells of the water soluble vitamin B2/riboflavin that plays a key role in biochemical oxidation-reduction reactions of the carbohydrate, lipid, and amino acid metabolism.</text>
</comment>
<evidence type="ECO:0000313" key="12">
    <source>
        <dbReference type="Ensembl" id="ENSLCNP00005000643.1"/>
    </source>
</evidence>
<evidence type="ECO:0000256" key="10">
    <source>
        <dbReference type="SAM" id="MobiDB-lite"/>
    </source>
</evidence>
<dbReference type="InterPro" id="IPR009357">
    <property type="entry name" value="Riboflavin_transptr"/>
</dbReference>
<proteinExistence type="inferred from homology"/>
<evidence type="ECO:0000256" key="6">
    <source>
        <dbReference type="ARBA" id="ARBA00022692"/>
    </source>
</evidence>
<dbReference type="GO" id="GO:0005886">
    <property type="term" value="C:plasma membrane"/>
    <property type="evidence" value="ECO:0007669"/>
    <property type="project" value="UniProtKB-SubCell"/>
</dbReference>
<comment type="similarity">
    <text evidence="3 9">Belongs to the riboflavin transporter family.</text>
</comment>
<protein>
    <recommendedName>
        <fullName evidence="9">Riboflavin transporter</fullName>
    </recommendedName>
</protein>
<feature type="chain" id="PRO_5025391067" description="Riboflavin transporter" evidence="11">
    <location>
        <begin position="27"/>
        <end position="102"/>
    </location>
</feature>
<dbReference type="AlphaFoldDB" id="A0A667FZV8"/>
<accession>A0A667FZV8</accession>
<keyword evidence="6" id="KW-0812">Transmembrane</keyword>
<organism evidence="12 13">
    <name type="scientific">Lynx canadensis</name>
    <name type="common">Canada lynx</name>
    <name type="synonym">Felis canadensis</name>
    <dbReference type="NCBI Taxonomy" id="61383"/>
    <lineage>
        <taxon>Eukaryota</taxon>
        <taxon>Metazoa</taxon>
        <taxon>Chordata</taxon>
        <taxon>Craniata</taxon>
        <taxon>Vertebrata</taxon>
        <taxon>Euteleostomi</taxon>
        <taxon>Mammalia</taxon>
        <taxon>Eutheria</taxon>
        <taxon>Laurasiatheria</taxon>
        <taxon>Carnivora</taxon>
        <taxon>Feliformia</taxon>
        <taxon>Felidae</taxon>
        <taxon>Felinae</taxon>
        <taxon>Lynx</taxon>
    </lineage>
</organism>
<keyword evidence="13" id="KW-1185">Reference proteome</keyword>
<dbReference type="Ensembl" id="ENSLCNT00005000740.1">
    <property type="protein sequence ID" value="ENSLCNP00005000643.1"/>
    <property type="gene ID" value="ENSLCNG00005000436.1"/>
</dbReference>
<evidence type="ECO:0000256" key="3">
    <source>
        <dbReference type="ARBA" id="ARBA00006366"/>
    </source>
</evidence>
<feature type="region of interest" description="Disordered" evidence="10">
    <location>
        <begin position="79"/>
        <end position="102"/>
    </location>
</feature>
<keyword evidence="11" id="KW-0732">Signal</keyword>
<dbReference type="Pfam" id="PF06237">
    <property type="entry name" value="SLC52_ribofla_tr"/>
    <property type="match status" value="1"/>
</dbReference>
<comment type="catalytic activity">
    <reaction evidence="1 9">
        <text>riboflavin(in) = riboflavin(out)</text>
        <dbReference type="Rhea" id="RHEA:35015"/>
        <dbReference type="ChEBI" id="CHEBI:57986"/>
    </reaction>
</comment>
<sequence>ETLYLPAQPCLPVHLLLVILSTGSWAALTGTCAKLPVMVEDLLGCWSLPFSLCVPVVLWNLDGLGVTLWRPVDHQKCRPGPINRNSAHPPPPPPRPASQMVF</sequence>
<evidence type="ECO:0000256" key="5">
    <source>
        <dbReference type="ARBA" id="ARBA00022475"/>
    </source>
</evidence>
<dbReference type="GO" id="GO:0032217">
    <property type="term" value="F:riboflavin transmembrane transporter activity"/>
    <property type="evidence" value="ECO:0007669"/>
    <property type="project" value="UniProtKB-UniRule"/>
</dbReference>
<feature type="signal peptide" evidence="11">
    <location>
        <begin position="1"/>
        <end position="26"/>
    </location>
</feature>